<evidence type="ECO:0000256" key="4">
    <source>
        <dbReference type="ARBA" id="ARBA00022840"/>
    </source>
</evidence>
<dbReference type="Gene3D" id="2.60.200.40">
    <property type="match status" value="1"/>
</dbReference>
<protein>
    <submittedName>
        <fullName evidence="7">Transcription regulator</fullName>
    </submittedName>
</protein>
<proteinExistence type="predicted"/>
<dbReference type="PANTHER" id="PTHR12358:SF54">
    <property type="entry name" value="SPHINGOSINE KINASE RELATED PROTEIN"/>
    <property type="match status" value="1"/>
</dbReference>
<dbReference type="InterPro" id="IPR017438">
    <property type="entry name" value="ATP-NAD_kinase_N"/>
</dbReference>
<evidence type="ECO:0000259" key="6">
    <source>
        <dbReference type="PROSITE" id="PS50146"/>
    </source>
</evidence>
<feature type="compositionally biased region" description="Basic and acidic residues" evidence="5">
    <location>
        <begin position="1"/>
        <end position="11"/>
    </location>
</feature>
<dbReference type="GO" id="GO:0005524">
    <property type="term" value="F:ATP binding"/>
    <property type="evidence" value="ECO:0007669"/>
    <property type="project" value="UniProtKB-KW"/>
</dbReference>
<gene>
    <name evidence="7" type="ORF">BV133_1235</name>
</gene>
<evidence type="ECO:0000256" key="3">
    <source>
        <dbReference type="ARBA" id="ARBA00022777"/>
    </source>
</evidence>
<dbReference type="SUPFAM" id="SSF111331">
    <property type="entry name" value="NAD kinase/diacylglycerol kinase-like"/>
    <property type="match status" value="1"/>
</dbReference>
<dbReference type="GO" id="GO:0008654">
    <property type="term" value="P:phospholipid biosynthetic process"/>
    <property type="evidence" value="ECO:0007669"/>
    <property type="project" value="InterPro"/>
</dbReference>
<name>A0A182D0F0_BLAVI</name>
<dbReference type="PATRIC" id="fig|1079.6.peg.109"/>
<keyword evidence="4" id="KW-0067">ATP-binding</keyword>
<dbReference type="InterPro" id="IPR045540">
    <property type="entry name" value="YegS/DAGK_C"/>
</dbReference>
<dbReference type="InterPro" id="IPR050187">
    <property type="entry name" value="Lipid_Phosphate_FormReg"/>
</dbReference>
<dbReference type="SMART" id="SM00046">
    <property type="entry name" value="DAGKc"/>
    <property type="match status" value="1"/>
</dbReference>
<dbReference type="Pfam" id="PF00781">
    <property type="entry name" value="DAGK_cat"/>
    <property type="match status" value="1"/>
</dbReference>
<dbReference type="Pfam" id="PF19279">
    <property type="entry name" value="YegS_C"/>
    <property type="match status" value="1"/>
</dbReference>
<dbReference type="PANTHER" id="PTHR12358">
    <property type="entry name" value="SPHINGOSINE KINASE"/>
    <property type="match status" value="1"/>
</dbReference>
<dbReference type="InterPro" id="IPR001206">
    <property type="entry name" value="Diacylglycerol_kinase_cat_dom"/>
</dbReference>
<dbReference type="GO" id="GO:0016301">
    <property type="term" value="F:kinase activity"/>
    <property type="evidence" value="ECO:0007669"/>
    <property type="project" value="UniProtKB-KW"/>
</dbReference>
<evidence type="ECO:0000256" key="2">
    <source>
        <dbReference type="ARBA" id="ARBA00022741"/>
    </source>
</evidence>
<sequence>MAPADRQREIAPDPAFAMPCDDTDGAGADPGPRRNRAASPPTRLLVLVNRNSRRGAAFDAAMVAPLVEAGIEPIVETCDAPAEVSARIVAAAAEFDGVAIAGGDGTLNSAAAGLVATGLPLGILPFGTANDLANTLGIPEDPAEAARVIARGHTRRIDLGEVNGCYFFNVASVGLAAELTRQLTGERKRRWGRLAYPLTALRALFDMRPFHADVVTPAERTRVLTLQITVGNGRHYGGGMTVAEAAEIDDGQLDLFSLELRSPWLLVRMLADLRRGSHGSWREVRVSRGAGFEIRTRRSRQVSCDGELITTTPARFRVRPAAVTVYAPSP</sequence>
<organism evidence="7">
    <name type="scientific">Blastochloris viridis</name>
    <name type="common">Rhodopseudomonas viridis</name>
    <dbReference type="NCBI Taxonomy" id="1079"/>
    <lineage>
        <taxon>Bacteria</taxon>
        <taxon>Pseudomonadati</taxon>
        <taxon>Pseudomonadota</taxon>
        <taxon>Alphaproteobacteria</taxon>
        <taxon>Hyphomicrobiales</taxon>
        <taxon>Blastochloridaceae</taxon>
        <taxon>Blastochloris</taxon>
    </lineage>
</organism>
<dbReference type="NCBIfam" id="TIGR00147">
    <property type="entry name" value="YegS/Rv2252/BmrU family lipid kinase"/>
    <property type="match status" value="1"/>
</dbReference>
<evidence type="ECO:0000313" key="7">
    <source>
        <dbReference type="EMBL" id="BAR98828.1"/>
    </source>
</evidence>
<accession>A0A182D0F0</accession>
<dbReference type="Gene3D" id="3.40.50.10330">
    <property type="entry name" value="Probable inorganic polyphosphate/atp-NAD kinase, domain 1"/>
    <property type="match status" value="1"/>
</dbReference>
<dbReference type="KEGG" id="bvr:BVIR_103"/>
<keyword evidence="1" id="KW-0808">Transferase</keyword>
<feature type="domain" description="DAGKc" evidence="6">
    <location>
        <begin position="39"/>
        <end position="166"/>
    </location>
</feature>
<dbReference type="AlphaFoldDB" id="A0A182D0F0"/>
<evidence type="ECO:0000256" key="5">
    <source>
        <dbReference type="SAM" id="MobiDB-lite"/>
    </source>
</evidence>
<evidence type="ECO:0000256" key="1">
    <source>
        <dbReference type="ARBA" id="ARBA00022679"/>
    </source>
</evidence>
<dbReference type="PROSITE" id="PS50146">
    <property type="entry name" value="DAGK"/>
    <property type="match status" value="1"/>
</dbReference>
<dbReference type="EMBL" id="AP014854">
    <property type="protein sequence ID" value="BAR98828.1"/>
    <property type="molecule type" value="Genomic_DNA"/>
</dbReference>
<feature type="region of interest" description="Disordered" evidence="5">
    <location>
        <begin position="1"/>
        <end position="40"/>
    </location>
</feature>
<dbReference type="NCBIfam" id="NF009604">
    <property type="entry name" value="PRK13057.1"/>
    <property type="match status" value="1"/>
</dbReference>
<reference evidence="7" key="1">
    <citation type="journal article" date="2015" name="Genome Announc.">
        <title>Complete Genome Sequence of the Bacteriochlorophyll b-Producing Photosynthetic Bacterium Blastochloris viridis.</title>
        <authorList>
            <person name="Tsukatani Y."/>
            <person name="Hirose Y."/>
            <person name="Harada J."/>
            <person name="Misawa N."/>
            <person name="Mori K."/>
            <person name="Inoue K."/>
            <person name="Tamiaki H."/>
        </authorList>
    </citation>
    <scope>NUCLEOTIDE SEQUENCE [LARGE SCALE GENOMIC DNA]</scope>
    <source>
        <strain evidence="7">DSM 133</strain>
    </source>
</reference>
<keyword evidence="2" id="KW-0547">Nucleotide-binding</keyword>
<dbReference type="InterPro" id="IPR005218">
    <property type="entry name" value="Diacylglycerol/lipid_kinase"/>
</dbReference>
<keyword evidence="3" id="KW-0418">Kinase</keyword>
<dbReference type="InterPro" id="IPR016064">
    <property type="entry name" value="NAD/diacylglycerol_kinase_sf"/>
</dbReference>